<comment type="caution">
    <text evidence="1">The sequence shown here is derived from an EMBL/GenBank/DDBJ whole genome shotgun (WGS) entry which is preliminary data.</text>
</comment>
<sequence>MAGTPPLELASPEFETKMKTPTYISGPVMAKKIKPTMNWTKLRVCLGLLQIGWQSLQCLPVTRELGVQWQCSPADSHLLTAIWYTSPSTTSRPWTLTVPDSEMLDSASSSLYWSASCGWWNKLCSVQGSLPMACQSVITSSDVIV</sequence>
<dbReference type="AlphaFoldDB" id="A0AA35TU68"/>
<name>A0AA35TU68_GEOBA</name>
<evidence type="ECO:0000313" key="2">
    <source>
        <dbReference type="Proteomes" id="UP001174909"/>
    </source>
</evidence>
<dbReference type="EMBL" id="CASHTH010004192">
    <property type="protein sequence ID" value="CAI8054530.1"/>
    <property type="molecule type" value="Genomic_DNA"/>
</dbReference>
<proteinExistence type="predicted"/>
<keyword evidence="2" id="KW-1185">Reference proteome</keyword>
<evidence type="ECO:0000313" key="1">
    <source>
        <dbReference type="EMBL" id="CAI8054530.1"/>
    </source>
</evidence>
<accession>A0AA35TU68</accession>
<reference evidence="1" key="1">
    <citation type="submission" date="2023-03" db="EMBL/GenBank/DDBJ databases">
        <authorList>
            <person name="Steffen K."/>
            <person name="Cardenas P."/>
        </authorList>
    </citation>
    <scope>NUCLEOTIDE SEQUENCE</scope>
</reference>
<protein>
    <submittedName>
        <fullName evidence="1">Uncharacterized protein</fullName>
    </submittedName>
</protein>
<organism evidence="1 2">
    <name type="scientific">Geodia barretti</name>
    <name type="common">Barrett's horny sponge</name>
    <dbReference type="NCBI Taxonomy" id="519541"/>
    <lineage>
        <taxon>Eukaryota</taxon>
        <taxon>Metazoa</taxon>
        <taxon>Porifera</taxon>
        <taxon>Demospongiae</taxon>
        <taxon>Heteroscleromorpha</taxon>
        <taxon>Tetractinellida</taxon>
        <taxon>Astrophorina</taxon>
        <taxon>Geodiidae</taxon>
        <taxon>Geodia</taxon>
    </lineage>
</organism>
<dbReference type="Proteomes" id="UP001174909">
    <property type="component" value="Unassembled WGS sequence"/>
</dbReference>
<feature type="non-terminal residue" evidence="1">
    <location>
        <position position="1"/>
    </location>
</feature>
<gene>
    <name evidence="1" type="ORF">GBAR_LOCUS29751</name>
</gene>